<dbReference type="Gene3D" id="2.70.98.50">
    <property type="entry name" value="putative glycoside hydrolase family protein from bacillus halodurans"/>
    <property type="match status" value="1"/>
</dbReference>
<dbReference type="FunFam" id="1.50.10.10:FF:000028">
    <property type="entry name" value="Alpha-L-fucosidase 2"/>
    <property type="match status" value="1"/>
</dbReference>
<evidence type="ECO:0000313" key="5">
    <source>
        <dbReference type="Proteomes" id="UP000007523"/>
    </source>
</evidence>
<dbReference type="GO" id="GO:0005975">
    <property type="term" value="P:carbohydrate metabolic process"/>
    <property type="evidence" value="ECO:0007669"/>
    <property type="project" value="InterPro"/>
</dbReference>
<evidence type="ECO:0000259" key="1">
    <source>
        <dbReference type="Pfam" id="PF14498"/>
    </source>
</evidence>
<dbReference type="Pfam" id="PF22124">
    <property type="entry name" value="Glyco_hydro_95_cat"/>
    <property type="match status" value="1"/>
</dbReference>
<dbReference type="AlphaFoldDB" id="H6NAQ9"/>
<dbReference type="InterPro" id="IPR008928">
    <property type="entry name" value="6-hairpin_glycosidase_sf"/>
</dbReference>
<reference evidence="4 5" key="1">
    <citation type="journal article" date="2012" name="J. Bacteriol.">
        <title>Complete Genome Sequence of Paenibacillus mucilaginosus 3016, a Bacterium Functional as Microbial Fertilizer.</title>
        <authorList>
            <person name="Ma M."/>
            <person name="Wang Z."/>
            <person name="Li L."/>
            <person name="Jiang X."/>
            <person name="Guan D."/>
            <person name="Cao F."/>
            <person name="Chen H."/>
            <person name="Wang X."/>
            <person name="Shen D."/>
            <person name="Du B."/>
            <person name="Li J."/>
        </authorList>
    </citation>
    <scope>NUCLEOTIDE SEQUENCE [LARGE SCALE GENOMIC DNA]</scope>
    <source>
        <strain evidence="4 5">3016</strain>
    </source>
</reference>
<dbReference type="EMBL" id="CP003235">
    <property type="protein sequence ID" value="AFC30535.1"/>
    <property type="molecule type" value="Genomic_DNA"/>
</dbReference>
<dbReference type="PANTHER" id="PTHR31084">
    <property type="entry name" value="ALPHA-L-FUCOSIDASE 2"/>
    <property type="match status" value="1"/>
</dbReference>
<organism evidence="4 5">
    <name type="scientific">Paenibacillus mucilaginosus 3016</name>
    <dbReference type="NCBI Taxonomy" id="1116391"/>
    <lineage>
        <taxon>Bacteria</taxon>
        <taxon>Bacillati</taxon>
        <taxon>Bacillota</taxon>
        <taxon>Bacilli</taxon>
        <taxon>Bacillales</taxon>
        <taxon>Paenibacillaceae</taxon>
        <taxon>Paenibacillus</taxon>
    </lineage>
</organism>
<dbReference type="RefSeq" id="WP_014370467.1">
    <property type="nucleotide sequence ID" value="NC_016935.1"/>
</dbReference>
<dbReference type="Pfam" id="PF14498">
    <property type="entry name" value="Glyco_hyd_65N_2"/>
    <property type="match status" value="1"/>
</dbReference>
<evidence type="ECO:0000259" key="3">
    <source>
        <dbReference type="Pfam" id="PF22124"/>
    </source>
</evidence>
<evidence type="ECO:0000259" key="2">
    <source>
        <dbReference type="Pfam" id="PF21307"/>
    </source>
</evidence>
<dbReference type="InterPro" id="IPR016518">
    <property type="entry name" value="Alpha-L-fucosidase"/>
</dbReference>
<dbReference type="Proteomes" id="UP000007523">
    <property type="component" value="Chromosome"/>
</dbReference>
<keyword evidence="5" id="KW-1185">Reference proteome</keyword>
<dbReference type="InterPro" id="IPR027414">
    <property type="entry name" value="GH95_N_dom"/>
</dbReference>
<dbReference type="InterPro" id="IPR013780">
    <property type="entry name" value="Glyco_hydro_b"/>
</dbReference>
<accession>H6NAQ9</accession>
<dbReference type="SUPFAM" id="SSF48208">
    <property type="entry name" value="Six-hairpin glycosidases"/>
    <property type="match status" value="1"/>
</dbReference>
<feature type="domain" description="Glycosyl hydrolase family 95 catalytic" evidence="3">
    <location>
        <begin position="291"/>
        <end position="706"/>
    </location>
</feature>
<name>H6NAQ9_9BACL</name>
<proteinExistence type="predicted"/>
<feature type="domain" description="Alpha fucosidase A-like C-terminal" evidence="2">
    <location>
        <begin position="708"/>
        <end position="801"/>
    </location>
</feature>
<feature type="domain" description="Glycosyl hydrolase family 95 N-terminal" evidence="1">
    <location>
        <begin position="16"/>
        <end position="264"/>
    </location>
</feature>
<dbReference type="HOGENOM" id="CLU_004617_2_2_9"/>
<gene>
    <name evidence="4" type="ORF">PM3016_3718</name>
</gene>
<dbReference type="PIRSF" id="PIRSF007663">
    <property type="entry name" value="UCP007663"/>
    <property type="match status" value="1"/>
</dbReference>
<evidence type="ECO:0000313" key="4">
    <source>
        <dbReference type="EMBL" id="AFC30535.1"/>
    </source>
</evidence>
<dbReference type="STRING" id="1116391.PM3016_3718"/>
<sequence>MSHDQSINILKKSMNIQFQSPAVYWTEALPVGNGRLGAMIFGGVEKERIALNEDTLWSGYPTDWNNPEAREVLPKVRQLIAEQRYEEADRFCKFMMGPFTQSYLPFGDLHILMEHGQVCGRGYERKLDLSTGIVTVTYDIGDVSYTREVFASHPDQVIVVRLTASKEGLLSFRAKLDSPLRSSSKPDADHYTLSGIAPEYVAPNYYNVKNPVHYGDQQAPKSLKFYGRLSAVHEGGNMKVEADGLSIVGATSATLYFSAATSFDPLIGASSTNRVPEQVTEEAIQAILGKKYSDIRKHHVDDHSRLFHRVDLHLGESSAPQDLPTDQRIAEYGSRDPGLVELLFHYGRYLMIASSRPGTQPANLQGIWNEDTRAPWSSNYTLNINAEMNYWPAETCNMAELHEPLIDFIGRLAVNGRKTAEVNYGARGWVAHHNSDVWAQTAPVGDYGHGDPVWAFWPLGGVWLTQHLWEHYAFSGNEAFLRDTAYPIMKQAALFCLDWLTPNEDGYWITSPSTSPEHKFMIGDQRYAVGAAATMDLALIGELFSNCITSAETLQVDEEFANTLLETKQKLLPMQIGKKGQLQEWSEDFEDEDVHHRHVSHLVGVYPGRLLTEHLAPDLFHAARRSLEIRGDGGTGWSLGWKIGLWARFKNGNRAERLLSNLLTLVKGDEPLNAHRGGVYANLFDAHPPFQIDGNFAATAGIAEMLLQSHQGFLELLPALPDAWKDGYVRGLRGRGGYEVDLEWKNGLLSKAVITSSIAQTCEVSAKHQIKITKADQEVEWSYTENGRIGFPVESGGRYVITTINH</sequence>
<dbReference type="Pfam" id="PF21307">
    <property type="entry name" value="Glyco_hydro_95_C"/>
    <property type="match status" value="1"/>
</dbReference>
<dbReference type="GO" id="GO:0004560">
    <property type="term" value="F:alpha-L-fucosidase activity"/>
    <property type="evidence" value="ECO:0007669"/>
    <property type="project" value="InterPro"/>
</dbReference>
<dbReference type="InterPro" id="IPR054363">
    <property type="entry name" value="GH95_cat"/>
</dbReference>
<dbReference type="Gene3D" id="2.60.40.1180">
    <property type="entry name" value="Golgi alpha-mannosidase II"/>
    <property type="match status" value="1"/>
</dbReference>
<dbReference type="InterPro" id="IPR049053">
    <property type="entry name" value="AFCA-like_C"/>
</dbReference>
<dbReference type="PANTHER" id="PTHR31084:SF0">
    <property type="entry name" value="ALPHA-L-FUCOSIDASE 2"/>
    <property type="match status" value="1"/>
</dbReference>
<protein>
    <submittedName>
        <fullName evidence="4">Uncharacterized protein</fullName>
    </submittedName>
</protein>
<dbReference type="KEGG" id="pmq:PM3016_3718"/>